<keyword evidence="4" id="KW-1185">Reference proteome</keyword>
<feature type="domain" description="AB hydrolase-1" evidence="2">
    <location>
        <begin position="70"/>
        <end position="358"/>
    </location>
</feature>
<proteinExistence type="predicted"/>
<dbReference type="InterPro" id="IPR029058">
    <property type="entry name" value="AB_hydrolase_fold"/>
</dbReference>
<dbReference type="OrthoDB" id="294702at2759"/>
<comment type="caution">
    <text evidence="3">The sequence shown here is derived from an EMBL/GenBank/DDBJ whole genome shotgun (WGS) entry which is preliminary data.</text>
</comment>
<evidence type="ECO:0000259" key="2">
    <source>
        <dbReference type="Pfam" id="PF00561"/>
    </source>
</evidence>
<evidence type="ECO:0000313" key="3">
    <source>
        <dbReference type="EMBL" id="MQL76083.1"/>
    </source>
</evidence>
<name>A0A843U3H7_COLES</name>
<sequence>MTRIATALLPLAVAILAVWAWRSLLQPPAPLVCGKPGGPPVVSPRVRLADGRHLAYRESGVPRTEARHRVVVLHGLGGSKDYSLNPSPVSTLAHTPPPDINPTAAILNSGSFCVCLQGLVEELGIYFVSFDRAGYGESDPNPGRTVKSEAMDVQELADQLGLGDRFYVVGVSMGGYPAWSCIKHIPHRLAGVALIVPAINFWWPSLPRNLSAAAYGRHHPADQRGFLVARHAPWLFYAYMTQKLVMPSAIGAGHSDILSRQDKEIMAKILANRSIDTSKPTQQGVHESIHRDVMVVFGDWGFDLMDLANPFPRNEGSVRIWQGGEDRMVDAEVQRYVAGRLPWVRYHECSDCGHLFLFMEEWSNAILRGLVLGEEPTMPSAGA</sequence>
<evidence type="ECO:0000313" key="4">
    <source>
        <dbReference type="Proteomes" id="UP000652761"/>
    </source>
</evidence>
<feature type="signal peptide" evidence="1">
    <location>
        <begin position="1"/>
        <end position="20"/>
    </location>
</feature>
<dbReference type="Gene3D" id="3.40.50.1820">
    <property type="entry name" value="alpha/beta hydrolase"/>
    <property type="match status" value="1"/>
</dbReference>
<dbReference type="AlphaFoldDB" id="A0A843U3H7"/>
<protein>
    <recommendedName>
        <fullName evidence="2">AB hydrolase-1 domain-containing protein</fullName>
    </recommendedName>
</protein>
<dbReference type="SUPFAM" id="SSF53474">
    <property type="entry name" value="alpha/beta-Hydrolases"/>
    <property type="match status" value="1"/>
</dbReference>
<dbReference type="Proteomes" id="UP000652761">
    <property type="component" value="Unassembled WGS sequence"/>
</dbReference>
<dbReference type="PANTHER" id="PTHR45763:SF21">
    <property type="entry name" value="ALPHA_BETA-HYDROLASES SUPERFAMILY PROTEIN"/>
    <property type="match status" value="1"/>
</dbReference>
<reference evidence="3" key="1">
    <citation type="submission" date="2017-07" db="EMBL/GenBank/DDBJ databases">
        <title>Taro Niue Genome Assembly and Annotation.</title>
        <authorList>
            <person name="Atibalentja N."/>
            <person name="Keating K."/>
            <person name="Fields C.J."/>
        </authorList>
    </citation>
    <scope>NUCLEOTIDE SEQUENCE</scope>
    <source>
        <strain evidence="3">Niue_2</strain>
        <tissue evidence="3">Leaf</tissue>
    </source>
</reference>
<evidence type="ECO:0000256" key="1">
    <source>
        <dbReference type="SAM" id="SignalP"/>
    </source>
</evidence>
<keyword evidence="1" id="KW-0732">Signal</keyword>
<dbReference type="InterPro" id="IPR000073">
    <property type="entry name" value="AB_hydrolase_1"/>
</dbReference>
<gene>
    <name evidence="3" type="ORF">Taro_008467</name>
</gene>
<organism evidence="3 4">
    <name type="scientific">Colocasia esculenta</name>
    <name type="common">Wild taro</name>
    <name type="synonym">Arum esculentum</name>
    <dbReference type="NCBI Taxonomy" id="4460"/>
    <lineage>
        <taxon>Eukaryota</taxon>
        <taxon>Viridiplantae</taxon>
        <taxon>Streptophyta</taxon>
        <taxon>Embryophyta</taxon>
        <taxon>Tracheophyta</taxon>
        <taxon>Spermatophyta</taxon>
        <taxon>Magnoliopsida</taxon>
        <taxon>Liliopsida</taxon>
        <taxon>Araceae</taxon>
        <taxon>Aroideae</taxon>
        <taxon>Colocasieae</taxon>
        <taxon>Colocasia</taxon>
    </lineage>
</organism>
<dbReference type="Pfam" id="PF00561">
    <property type="entry name" value="Abhydrolase_1"/>
    <property type="match status" value="1"/>
</dbReference>
<dbReference type="PANTHER" id="PTHR45763">
    <property type="entry name" value="HYDROLASE, ALPHA/BETA FOLD FAMILY PROTEIN, EXPRESSED-RELATED"/>
    <property type="match status" value="1"/>
</dbReference>
<dbReference type="EMBL" id="NMUH01000280">
    <property type="protein sequence ID" value="MQL76083.1"/>
    <property type="molecule type" value="Genomic_DNA"/>
</dbReference>
<accession>A0A843U3H7</accession>
<feature type="chain" id="PRO_5032847545" description="AB hydrolase-1 domain-containing protein" evidence="1">
    <location>
        <begin position="21"/>
        <end position="383"/>
    </location>
</feature>